<evidence type="ECO:0000313" key="14">
    <source>
        <dbReference type="EMBL" id="CAI9576766.1"/>
    </source>
</evidence>
<evidence type="ECO:0000256" key="6">
    <source>
        <dbReference type="ARBA" id="ARBA00023136"/>
    </source>
</evidence>
<evidence type="ECO:0000256" key="2">
    <source>
        <dbReference type="ARBA" id="ARBA00022475"/>
    </source>
</evidence>
<evidence type="ECO:0000256" key="4">
    <source>
        <dbReference type="ARBA" id="ARBA00022989"/>
    </source>
</evidence>
<feature type="transmembrane region" description="Helical" evidence="12">
    <location>
        <begin position="282"/>
        <end position="304"/>
    </location>
</feature>
<evidence type="ECO:0000256" key="3">
    <source>
        <dbReference type="ARBA" id="ARBA00022692"/>
    </source>
</evidence>
<feature type="transmembrane region" description="Helical" evidence="12">
    <location>
        <begin position="110"/>
        <end position="130"/>
    </location>
</feature>
<dbReference type="SUPFAM" id="SSF81321">
    <property type="entry name" value="Family A G protein-coupled receptor-like"/>
    <property type="match status" value="1"/>
</dbReference>
<dbReference type="PRINTS" id="PR00237">
    <property type="entry name" value="GPCRRHODOPSN"/>
</dbReference>
<evidence type="ECO:0000256" key="10">
    <source>
        <dbReference type="ARBA" id="ARBA00023224"/>
    </source>
</evidence>
<keyword evidence="4 12" id="KW-1133">Transmembrane helix</keyword>
<dbReference type="Pfam" id="PF00001">
    <property type="entry name" value="7tm_1"/>
    <property type="match status" value="1"/>
</dbReference>
<dbReference type="InterPro" id="IPR000276">
    <property type="entry name" value="GPCR_Rhodpsn"/>
</dbReference>
<keyword evidence="10 11" id="KW-0807">Transducer</keyword>
<dbReference type="Gene3D" id="1.20.1070.10">
    <property type="entry name" value="Rhodopsin 7-helix transmembrane proteins"/>
    <property type="match status" value="1"/>
</dbReference>
<sequence>MERTLTNPVCLQFENVSFFCPTDRPLVIRLGIYIFLTGCIIITVFGNLGIIISISHFKELHSPTNFLILSMAATDFFLGVLIMPCSMIRSVERCWYFGKFFCKIHYSFDLMLSVISIFHLCSIAIDRFYAVCDPLHYPNKITTSVTKKMIFICWSLPAMFAFGVVITNSHVSGIVGYEALVDCFNLCPITFNKLWSVIMFFACFFIPGSVMVGIYIQIFIVSQRHANILKQASTRNKILIKIESKAARTLSLVMGVFILCWMPFFITTIADPYLNFSVSVDVYNIVLWLGYFNSALNPIIYGLFYPWFKKSFKIILSGKILHANSSSICVLAKL</sequence>
<evidence type="ECO:0000256" key="7">
    <source>
        <dbReference type="ARBA" id="ARBA00023157"/>
    </source>
</evidence>
<evidence type="ECO:0000256" key="5">
    <source>
        <dbReference type="ARBA" id="ARBA00023040"/>
    </source>
</evidence>
<feature type="transmembrane region" description="Helical" evidence="12">
    <location>
        <begin position="32"/>
        <end position="54"/>
    </location>
</feature>
<keyword evidence="7" id="KW-1015">Disulfide bond</keyword>
<feature type="transmembrane region" description="Helical" evidence="12">
    <location>
        <begin position="197"/>
        <end position="221"/>
    </location>
</feature>
<feature type="domain" description="G-protein coupled receptors family 1 profile" evidence="13">
    <location>
        <begin position="46"/>
        <end position="301"/>
    </location>
</feature>
<dbReference type="PRINTS" id="PR01830">
    <property type="entry name" value="TRACEAMINER"/>
</dbReference>
<evidence type="ECO:0000256" key="9">
    <source>
        <dbReference type="ARBA" id="ARBA00023180"/>
    </source>
</evidence>
<dbReference type="EMBL" id="CATNWA010014861">
    <property type="protein sequence ID" value="CAI9576766.1"/>
    <property type="molecule type" value="Genomic_DNA"/>
</dbReference>
<organism evidence="14 15">
    <name type="scientific">Staurois parvus</name>
    <dbReference type="NCBI Taxonomy" id="386267"/>
    <lineage>
        <taxon>Eukaryota</taxon>
        <taxon>Metazoa</taxon>
        <taxon>Chordata</taxon>
        <taxon>Craniata</taxon>
        <taxon>Vertebrata</taxon>
        <taxon>Euteleostomi</taxon>
        <taxon>Amphibia</taxon>
        <taxon>Batrachia</taxon>
        <taxon>Anura</taxon>
        <taxon>Neobatrachia</taxon>
        <taxon>Ranoidea</taxon>
        <taxon>Ranidae</taxon>
        <taxon>Staurois</taxon>
    </lineage>
</organism>
<proteinExistence type="inferred from homology"/>
<dbReference type="SMART" id="SM01381">
    <property type="entry name" value="7TM_GPCR_Srsx"/>
    <property type="match status" value="1"/>
</dbReference>
<comment type="similarity">
    <text evidence="11">Belongs to the G-protein coupled receptor 1 family.</text>
</comment>
<name>A0ABN9DZJ1_9NEOB</name>
<dbReference type="PANTHER" id="PTHR24249:SF413">
    <property type="entry name" value="TRACE AMINE-ASSOCIATED RECEPTOR 2"/>
    <property type="match status" value="1"/>
</dbReference>
<evidence type="ECO:0000313" key="15">
    <source>
        <dbReference type="Proteomes" id="UP001162483"/>
    </source>
</evidence>
<dbReference type="PANTHER" id="PTHR24249">
    <property type="entry name" value="HISTAMINE RECEPTOR-RELATED G-PROTEIN COUPLED RECEPTOR"/>
    <property type="match status" value="1"/>
</dbReference>
<keyword evidence="8 11" id="KW-0675">Receptor</keyword>
<protein>
    <recommendedName>
        <fullName evidence="13">G-protein coupled receptors family 1 profile domain-containing protein</fullName>
    </recommendedName>
</protein>
<comment type="caution">
    <text evidence="14">The sequence shown here is derived from an EMBL/GenBank/DDBJ whole genome shotgun (WGS) entry which is preliminary data.</text>
</comment>
<evidence type="ECO:0000256" key="12">
    <source>
        <dbReference type="SAM" id="Phobius"/>
    </source>
</evidence>
<feature type="transmembrane region" description="Helical" evidence="12">
    <location>
        <begin position="250"/>
        <end position="270"/>
    </location>
</feature>
<feature type="transmembrane region" description="Helical" evidence="12">
    <location>
        <begin position="66"/>
        <end position="90"/>
    </location>
</feature>
<comment type="subcellular location">
    <subcellularLocation>
        <location evidence="1">Cell membrane</location>
        <topology evidence="1">Multi-pass membrane protein</topology>
    </subcellularLocation>
</comment>
<keyword evidence="5 11" id="KW-0297">G-protein coupled receptor</keyword>
<evidence type="ECO:0000256" key="1">
    <source>
        <dbReference type="ARBA" id="ARBA00004651"/>
    </source>
</evidence>
<keyword evidence="15" id="KW-1185">Reference proteome</keyword>
<keyword evidence="9" id="KW-0325">Glycoprotein</keyword>
<evidence type="ECO:0000259" key="13">
    <source>
        <dbReference type="PROSITE" id="PS50262"/>
    </source>
</evidence>
<dbReference type="PROSITE" id="PS50262">
    <property type="entry name" value="G_PROTEIN_RECEP_F1_2"/>
    <property type="match status" value="1"/>
</dbReference>
<accession>A0ABN9DZJ1</accession>
<dbReference type="InterPro" id="IPR009132">
    <property type="entry name" value="TAAR_fam"/>
</dbReference>
<reference evidence="14" key="1">
    <citation type="submission" date="2023-05" db="EMBL/GenBank/DDBJ databases">
        <authorList>
            <person name="Stuckert A."/>
        </authorList>
    </citation>
    <scope>NUCLEOTIDE SEQUENCE</scope>
</reference>
<keyword evidence="2" id="KW-1003">Cell membrane</keyword>
<dbReference type="InterPro" id="IPR050569">
    <property type="entry name" value="TAAR"/>
</dbReference>
<dbReference type="Proteomes" id="UP001162483">
    <property type="component" value="Unassembled WGS sequence"/>
</dbReference>
<dbReference type="PROSITE" id="PS00237">
    <property type="entry name" value="G_PROTEIN_RECEP_F1_1"/>
    <property type="match status" value="1"/>
</dbReference>
<gene>
    <name evidence="14" type="ORF">SPARVUS_LOCUS8582312</name>
</gene>
<evidence type="ECO:0000256" key="8">
    <source>
        <dbReference type="ARBA" id="ARBA00023170"/>
    </source>
</evidence>
<keyword evidence="6 12" id="KW-0472">Membrane</keyword>
<feature type="transmembrane region" description="Helical" evidence="12">
    <location>
        <begin position="151"/>
        <end position="177"/>
    </location>
</feature>
<evidence type="ECO:0000256" key="11">
    <source>
        <dbReference type="RuleBase" id="RU000688"/>
    </source>
</evidence>
<dbReference type="InterPro" id="IPR017452">
    <property type="entry name" value="GPCR_Rhodpsn_7TM"/>
</dbReference>
<keyword evidence="3 11" id="KW-0812">Transmembrane</keyword>